<comment type="caution">
    <text evidence="2">The sequence shown here is derived from an EMBL/GenBank/DDBJ whole genome shotgun (WGS) entry which is preliminary data.</text>
</comment>
<keyword evidence="3" id="KW-1185">Reference proteome</keyword>
<dbReference type="PANTHER" id="PTHR46782:SF2">
    <property type="entry name" value="OS07G0545900 PROTEIN"/>
    <property type="match status" value="1"/>
</dbReference>
<dbReference type="PANTHER" id="PTHR46782">
    <property type="entry name" value="OS01G0757700 PROTEIN"/>
    <property type="match status" value="1"/>
</dbReference>
<dbReference type="Proteomes" id="UP001642360">
    <property type="component" value="Unassembled WGS sequence"/>
</dbReference>
<organism evidence="2 3">
    <name type="scientific">Ilex paraguariensis</name>
    <name type="common">yerba mate</name>
    <dbReference type="NCBI Taxonomy" id="185542"/>
    <lineage>
        <taxon>Eukaryota</taxon>
        <taxon>Viridiplantae</taxon>
        <taxon>Streptophyta</taxon>
        <taxon>Embryophyta</taxon>
        <taxon>Tracheophyta</taxon>
        <taxon>Spermatophyta</taxon>
        <taxon>Magnoliopsida</taxon>
        <taxon>eudicotyledons</taxon>
        <taxon>Gunneridae</taxon>
        <taxon>Pentapetalae</taxon>
        <taxon>asterids</taxon>
        <taxon>campanulids</taxon>
        <taxon>Aquifoliales</taxon>
        <taxon>Aquifoliaceae</taxon>
        <taxon>Ilex</taxon>
    </lineage>
</organism>
<reference evidence="2 3" key="1">
    <citation type="submission" date="2024-02" db="EMBL/GenBank/DDBJ databases">
        <authorList>
            <person name="Vignale AGUSTIN F."/>
            <person name="Sosa J E."/>
            <person name="Modenutti C."/>
        </authorList>
    </citation>
    <scope>NUCLEOTIDE SEQUENCE [LARGE SCALE GENOMIC DNA]</scope>
</reference>
<proteinExistence type="predicted"/>
<evidence type="ECO:0008006" key="4">
    <source>
        <dbReference type="Google" id="ProtNLM"/>
    </source>
</evidence>
<protein>
    <recommendedName>
        <fullName evidence="4">Pentatricopeptide repeat-containing protein</fullName>
    </recommendedName>
</protein>
<dbReference type="AlphaFoldDB" id="A0ABC8SI12"/>
<name>A0ABC8SI12_9AQUA</name>
<evidence type="ECO:0000313" key="2">
    <source>
        <dbReference type="EMBL" id="CAK9154704.1"/>
    </source>
</evidence>
<sequence>MPFLASRSPIYLQFPVGIKQIRIFGVDPLLWFTHLKATGLTVKESRNTMRSISPVKCSHNRSGQPNSNHVEKNAGKKEHHLWKKRDSTSSGQKALNLVRIVSGLPNEKEAIYGALDKWTAWETEFPLIAATKALRILRKRNQWIRVIQVWHIQNSFQIVELVQRPMCDDMLQLMQFLFLSCFLNLR</sequence>
<evidence type="ECO:0000313" key="3">
    <source>
        <dbReference type="Proteomes" id="UP001642360"/>
    </source>
</evidence>
<evidence type="ECO:0000256" key="1">
    <source>
        <dbReference type="SAM" id="MobiDB-lite"/>
    </source>
</evidence>
<accession>A0ABC8SI12</accession>
<gene>
    <name evidence="2" type="ORF">ILEXP_LOCUS23054</name>
</gene>
<feature type="region of interest" description="Disordered" evidence="1">
    <location>
        <begin position="55"/>
        <end position="88"/>
    </location>
</feature>
<dbReference type="InterPro" id="IPR044646">
    <property type="entry name" value="EMB1417-like"/>
</dbReference>
<dbReference type="EMBL" id="CAUOFW020002569">
    <property type="protein sequence ID" value="CAK9154704.1"/>
    <property type="molecule type" value="Genomic_DNA"/>
</dbReference>